<feature type="region of interest" description="Disordered" evidence="4">
    <location>
        <begin position="781"/>
        <end position="902"/>
    </location>
</feature>
<name>A0A8C5N1I8_GOUWI</name>
<dbReference type="Ensembl" id="ENSGWIT00000030542.1">
    <property type="protein sequence ID" value="ENSGWIP00000027997.1"/>
    <property type="gene ID" value="ENSGWIG00000014648.1"/>
</dbReference>
<evidence type="ECO:0000256" key="1">
    <source>
        <dbReference type="ARBA" id="ARBA00010061"/>
    </source>
</evidence>
<gene>
    <name evidence="5" type="primary">LOC114465739</name>
</gene>
<dbReference type="Gene3D" id="6.10.250.2470">
    <property type="match status" value="1"/>
</dbReference>
<feature type="region of interest" description="Disordered" evidence="4">
    <location>
        <begin position="549"/>
        <end position="601"/>
    </location>
</feature>
<evidence type="ECO:0000256" key="3">
    <source>
        <dbReference type="SAM" id="Coils"/>
    </source>
</evidence>
<dbReference type="GO" id="GO:0005794">
    <property type="term" value="C:Golgi apparatus"/>
    <property type="evidence" value="ECO:0007669"/>
    <property type="project" value="TreeGrafter"/>
</dbReference>
<feature type="coiled-coil region" evidence="3">
    <location>
        <begin position="13"/>
        <end position="75"/>
    </location>
</feature>
<evidence type="ECO:0000256" key="4">
    <source>
        <dbReference type="SAM" id="MobiDB-lite"/>
    </source>
</evidence>
<evidence type="ECO:0000256" key="2">
    <source>
        <dbReference type="ARBA" id="ARBA00023054"/>
    </source>
</evidence>
<feature type="compositionally biased region" description="Polar residues" evidence="4">
    <location>
        <begin position="834"/>
        <end position="891"/>
    </location>
</feature>
<protein>
    <submittedName>
        <fullName evidence="5">Protein bicaudal D homolog 1-like</fullName>
    </submittedName>
</protein>
<feature type="coiled-coil region" evidence="3">
    <location>
        <begin position="691"/>
        <end position="767"/>
    </location>
</feature>
<feature type="compositionally biased region" description="Low complexity" evidence="4">
    <location>
        <begin position="942"/>
        <end position="979"/>
    </location>
</feature>
<evidence type="ECO:0000313" key="5">
    <source>
        <dbReference type="Ensembl" id="ENSGWIP00000027997.1"/>
    </source>
</evidence>
<keyword evidence="6" id="KW-1185">Reference proteome</keyword>
<feature type="coiled-coil region" evidence="3">
    <location>
        <begin position="112"/>
        <end position="254"/>
    </location>
</feature>
<sequence>MAAGGASGCGETAEQCRAEVERLNRELQEANREKVRAAECGLSVLEENHRLKEQNMELEAQQEALRMELEQLQEAFGHAYSTQRKVAEDGESNEQTLLRESASTEAYYTQRVLELQEELELSKTSVSRAQDDQQQLSTLLEELTESNQRLELQQRHLQEELRQNKLREAGLMQDCSDLEEENISLQKMVSTLRQNQVEYEGLKHELKVLEEEAELLGAQLQDAVRLKEVCEAQLEETLESVKSEREQKSALRRELLLHLSMCDVPYTGSAHLVFSSAPPSGAATPTTLLSPGSEEAFRWNGHMTGSNRTGRSSTSDLCSEMKVPEVTRLKQQLLTVECENAALMNSLQESQSQLLLTQNALSDQQQVALRLGRTLTALQHVEGDEGEKPDEAEESQSSGLEVLKCRYRAAVTEVVQLKAEMKKLRERLNEDETPKHVSDLHNLQRKTDTLEQSCRDTQEKVEALEAELQVARTTATDTGRALSAAQDELVTLSEELALLYNHVCLCNNTTPQRVMLDYYRQGRALSVSLKSSSSDNSKVLLTPRLARRLTAAGGSPPKEEDTVSSAQALAKPRSPPGHSPSLIASSSSSSSSSSPPLETSREPMNIYNLNAIIREQVQQLQRAVELCLQRSRRRAVVRDVCPLMDMDKESCVEEILKLKAVLSTKREQISTLRLVLKANKQTAEGALSNLKSKYEAEKSMVTDTMTKLRNELKALKEDAATFSSLRAMFATRCDEYVTQLDEMQRQLAAAEDEKKTLNSLLRMAIQQKLALTQRLEDLAFDQEQSHHSRGGRTSRTSTGPQEAERPPTVESSSPSPSTRWTLGVRTLVVDSHGTPPSLQRSGLSRNSPDPRNYTPEPSNPRNYTPEPSNTRNYTPESSNTRNYTPDLSNRHIQPGSAPVSPYRSPLLALRCPTWTPSYQNRLSFGSSRPSFYSSSFLPSSHSYSSSSFHSSSPSPSSFFHSSSPSPPYSHSSHYTPLYSRTYTSHRPR</sequence>
<organism evidence="5 6">
    <name type="scientific">Gouania willdenowi</name>
    <name type="common">Blunt-snouted clingfish</name>
    <name type="synonym">Lepadogaster willdenowi</name>
    <dbReference type="NCBI Taxonomy" id="441366"/>
    <lineage>
        <taxon>Eukaryota</taxon>
        <taxon>Metazoa</taxon>
        <taxon>Chordata</taxon>
        <taxon>Craniata</taxon>
        <taxon>Vertebrata</taxon>
        <taxon>Euteleostomi</taxon>
        <taxon>Actinopterygii</taxon>
        <taxon>Neopterygii</taxon>
        <taxon>Teleostei</taxon>
        <taxon>Neoteleostei</taxon>
        <taxon>Acanthomorphata</taxon>
        <taxon>Ovalentaria</taxon>
        <taxon>Blenniimorphae</taxon>
        <taxon>Blenniiformes</taxon>
        <taxon>Gobiesocoidei</taxon>
        <taxon>Gobiesocidae</taxon>
        <taxon>Gobiesocinae</taxon>
        <taxon>Gouania</taxon>
    </lineage>
</organism>
<dbReference type="GO" id="GO:0070507">
    <property type="term" value="P:regulation of microtubule cytoskeleton organization"/>
    <property type="evidence" value="ECO:0007669"/>
    <property type="project" value="TreeGrafter"/>
</dbReference>
<dbReference type="GO" id="GO:0008093">
    <property type="term" value="F:cytoskeletal anchor activity"/>
    <property type="evidence" value="ECO:0007669"/>
    <property type="project" value="InterPro"/>
</dbReference>
<proteinExistence type="inferred from homology"/>
<dbReference type="InterPro" id="IPR018477">
    <property type="entry name" value="BICD"/>
</dbReference>
<dbReference type="GO" id="GO:0070840">
    <property type="term" value="F:dynein complex binding"/>
    <property type="evidence" value="ECO:0007669"/>
    <property type="project" value="InterPro"/>
</dbReference>
<dbReference type="GO" id="GO:0072393">
    <property type="term" value="P:microtubule anchoring at microtubule organizing center"/>
    <property type="evidence" value="ECO:0007669"/>
    <property type="project" value="TreeGrafter"/>
</dbReference>
<keyword evidence="2 3" id="KW-0175">Coiled coil</keyword>
<reference evidence="5" key="3">
    <citation type="submission" date="2025-09" db="UniProtKB">
        <authorList>
            <consortium name="Ensembl"/>
        </authorList>
    </citation>
    <scope>IDENTIFICATION</scope>
</reference>
<dbReference type="Pfam" id="PF09730">
    <property type="entry name" value="BicD"/>
    <property type="match status" value="1"/>
</dbReference>
<dbReference type="PANTHER" id="PTHR31233:SF3">
    <property type="entry name" value="PROTEIN BICAUDAL D HOMOLOG 1"/>
    <property type="match status" value="1"/>
</dbReference>
<dbReference type="GO" id="GO:0045505">
    <property type="term" value="F:dynein intermediate chain binding"/>
    <property type="evidence" value="ECO:0007669"/>
    <property type="project" value="TreeGrafter"/>
</dbReference>
<dbReference type="GO" id="GO:0005829">
    <property type="term" value="C:cytosol"/>
    <property type="evidence" value="ECO:0007669"/>
    <property type="project" value="TreeGrafter"/>
</dbReference>
<dbReference type="AlphaFoldDB" id="A0A8C5N1I8"/>
<comment type="similarity">
    <text evidence="1">Belongs to the BicD family.</text>
</comment>
<evidence type="ECO:0000313" key="6">
    <source>
        <dbReference type="Proteomes" id="UP000694680"/>
    </source>
</evidence>
<dbReference type="GO" id="GO:0048260">
    <property type="term" value="P:positive regulation of receptor-mediated endocytosis"/>
    <property type="evidence" value="ECO:0007669"/>
    <property type="project" value="TreeGrafter"/>
</dbReference>
<feature type="coiled-coil region" evidence="3">
    <location>
        <begin position="400"/>
        <end position="474"/>
    </location>
</feature>
<feature type="region of interest" description="Disordered" evidence="4">
    <location>
        <begin position="942"/>
        <end position="988"/>
    </location>
</feature>
<feature type="compositionally biased region" description="Low complexity" evidence="4">
    <location>
        <begin position="585"/>
        <end position="594"/>
    </location>
</feature>
<dbReference type="GO" id="GO:0034452">
    <property type="term" value="F:dynactin binding"/>
    <property type="evidence" value="ECO:0007669"/>
    <property type="project" value="TreeGrafter"/>
</dbReference>
<reference evidence="5" key="1">
    <citation type="submission" date="2020-06" db="EMBL/GenBank/DDBJ databases">
        <authorList>
            <consortium name="Wellcome Sanger Institute Data Sharing"/>
        </authorList>
    </citation>
    <scope>NUCLEOTIDE SEQUENCE [LARGE SCALE GENOMIC DNA]</scope>
</reference>
<reference evidence="5" key="2">
    <citation type="submission" date="2025-08" db="UniProtKB">
        <authorList>
            <consortium name="Ensembl"/>
        </authorList>
    </citation>
    <scope>IDENTIFICATION</scope>
</reference>
<accession>A0A8C5N1I8</accession>
<dbReference type="PANTHER" id="PTHR31233">
    <property type="entry name" value="BICAUDAL D FAMILY MEMBER"/>
    <property type="match status" value="1"/>
</dbReference>
<dbReference type="Proteomes" id="UP000694680">
    <property type="component" value="Chromosome 6"/>
</dbReference>